<proteinExistence type="predicted"/>
<organism evidence="2 3">
    <name type="scientific">Sphingobacterium spiritivorum ATCC 33861</name>
    <dbReference type="NCBI Taxonomy" id="525373"/>
    <lineage>
        <taxon>Bacteria</taxon>
        <taxon>Pseudomonadati</taxon>
        <taxon>Bacteroidota</taxon>
        <taxon>Sphingobacteriia</taxon>
        <taxon>Sphingobacteriales</taxon>
        <taxon>Sphingobacteriaceae</taxon>
        <taxon>Sphingobacterium</taxon>
    </lineage>
</organism>
<evidence type="ECO:0000313" key="2">
    <source>
        <dbReference type="EMBL" id="EFK58570.1"/>
    </source>
</evidence>
<sequence length="320" mass="36544">MKNTKTAFCILLMICLAGTKLTIQAQVYRNLVEYSYNGVPTHGVKIKTNIPFMHQVDMPTVKIQGYNYGNGEVMDLTLVFYIFNNDANLPKVWASSVSTAGSYTPRIFLAQENGKVVIFIDDKNYFLRFFVDAFTHGFNNAPAYYKSWATADEALSSNEIVQLEYRNSFNGNVRFPENGVWNTNGNVGIGTTTPTERLSVNGNIRAREIKVETNNWPDYVFEEDYKLTPLAEVETFIKANKHLPEVPSAREIEEDGLSLGEMNKLMMKKIEELTLHLIEKDRQLQQQNTSQQTLLQDVNMLKERVSQQANEISQLKTKRK</sequence>
<keyword evidence="3" id="KW-1185">Reference proteome</keyword>
<dbReference type="EMBL" id="ACHA02000005">
    <property type="protein sequence ID" value="EFK58570.1"/>
    <property type="molecule type" value="Genomic_DNA"/>
</dbReference>
<accession>D7VJW8</accession>
<dbReference type="eggNOG" id="COG1044">
    <property type="taxonomic scope" value="Bacteria"/>
</dbReference>
<dbReference type="STRING" id="525373.HMPREF0766_11287"/>
<gene>
    <name evidence="2" type="ORF">HMPREF0766_11287</name>
</gene>
<name>D7VJW8_SPHSI</name>
<protein>
    <submittedName>
        <fullName evidence="2">Uncharacterized protein</fullName>
    </submittedName>
</protein>
<dbReference type="Proteomes" id="UP000006258">
    <property type="component" value="Unassembled WGS sequence"/>
</dbReference>
<dbReference type="GeneID" id="95430102"/>
<evidence type="ECO:0000313" key="3">
    <source>
        <dbReference type="Proteomes" id="UP000006258"/>
    </source>
</evidence>
<feature type="signal peptide" evidence="1">
    <location>
        <begin position="1"/>
        <end position="25"/>
    </location>
</feature>
<dbReference type="AlphaFoldDB" id="D7VJW8"/>
<evidence type="ECO:0000256" key="1">
    <source>
        <dbReference type="SAM" id="SignalP"/>
    </source>
</evidence>
<feature type="chain" id="PRO_5003106967" evidence="1">
    <location>
        <begin position="26"/>
        <end position="320"/>
    </location>
</feature>
<reference evidence="2" key="1">
    <citation type="submission" date="2010-07" db="EMBL/GenBank/DDBJ databases">
        <authorList>
            <person name="Muzny D."/>
            <person name="Qin X."/>
            <person name="Buhay C."/>
            <person name="Dugan-Rocha S."/>
            <person name="Ding Y."/>
            <person name="Chen G."/>
            <person name="Hawes A."/>
            <person name="Holder M."/>
            <person name="Jhangiani S."/>
            <person name="Johnson A."/>
            <person name="Khan Z."/>
            <person name="Li Z."/>
            <person name="Liu W."/>
            <person name="Liu X."/>
            <person name="Perez L."/>
            <person name="Shen H."/>
            <person name="Wang Q."/>
            <person name="Watt J."/>
            <person name="Xi L."/>
            <person name="Xin Y."/>
            <person name="Zhou J."/>
            <person name="Deng J."/>
            <person name="Jiang H."/>
            <person name="Liu Y."/>
            <person name="Qu J."/>
            <person name="Song X.-Z."/>
            <person name="Zhang L."/>
            <person name="Villasana D."/>
            <person name="Johnson A."/>
            <person name="Liu J."/>
            <person name="Liyanage D."/>
            <person name="Lorensuhewa L."/>
            <person name="Robinson T."/>
            <person name="Song A."/>
            <person name="Song B.-B."/>
            <person name="Dinh H."/>
            <person name="Thornton R."/>
            <person name="Coyle M."/>
            <person name="Francisco L."/>
            <person name="Jackson L."/>
            <person name="Javaid M."/>
            <person name="Korchina V."/>
            <person name="Kovar C."/>
            <person name="Mata R."/>
            <person name="Mathew T."/>
            <person name="Ngo R."/>
            <person name="Nguyen L."/>
            <person name="Nguyen N."/>
            <person name="Okwuonu G."/>
            <person name="Ongeri F."/>
            <person name="Pham C."/>
            <person name="Simmons D."/>
            <person name="Wilczek-Boney K."/>
            <person name="Hale W."/>
            <person name="Jakkamsetti A."/>
            <person name="Pham P."/>
            <person name="Ruth R."/>
            <person name="San Lucas F."/>
            <person name="Warren J."/>
            <person name="Zhang J."/>
            <person name="Zhao Z."/>
            <person name="Zhou C."/>
            <person name="Zhu D."/>
            <person name="Lee S."/>
            <person name="Bess C."/>
            <person name="Blankenburg K."/>
            <person name="Forbes L."/>
            <person name="Fu Q."/>
            <person name="Gubbala S."/>
            <person name="Hirani K."/>
            <person name="Jayaseelan J.C."/>
            <person name="Lara F."/>
            <person name="Munidasa M."/>
            <person name="Palculict T."/>
            <person name="Patil S."/>
            <person name="Pu L.-L."/>
            <person name="Saada N."/>
            <person name="Tang L."/>
            <person name="Weissenberger G."/>
            <person name="Zhu Y."/>
            <person name="Hemphill L."/>
            <person name="Shang Y."/>
            <person name="Youmans B."/>
            <person name="Ayvaz T."/>
            <person name="Ross M."/>
            <person name="Santibanez J."/>
            <person name="Aqrawi P."/>
            <person name="Gross S."/>
            <person name="Joshi V."/>
            <person name="Fowler G."/>
            <person name="Nazareth L."/>
            <person name="Reid J."/>
            <person name="Worley K."/>
            <person name="Petrosino J."/>
            <person name="Highlander S."/>
            <person name="Gibbs R."/>
        </authorList>
    </citation>
    <scope>NUCLEOTIDE SEQUENCE [LARGE SCALE GENOMIC DNA]</scope>
    <source>
        <strain evidence="2">ATCC 33861</strain>
    </source>
</reference>
<keyword evidence="1" id="KW-0732">Signal</keyword>
<comment type="caution">
    <text evidence="2">The sequence shown here is derived from an EMBL/GenBank/DDBJ whole genome shotgun (WGS) entry which is preliminary data.</text>
</comment>
<dbReference type="RefSeq" id="WP_002998691.1">
    <property type="nucleotide sequence ID" value="NZ_GL379772.1"/>
</dbReference>
<dbReference type="HOGENOM" id="CLU_828687_0_0_10"/>